<name>A0A1X0A036_MYCAN</name>
<evidence type="ECO:0000313" key="2">
    <source>
        <dbReference type="EMBL" id="ORA23245.1"/>
    </source>
</evidence>
<dbReference type="InterPro" id="IPR006680">
    <property type="entry name" value="Amidohydro-rel"/>
</dbReference>
<reference evidence="2 3" key="1">
    <citation type="submission" date="2017-02" db="EMBL/GenBank/DDBJ databases">
        <title>The new phylogeny of genus Mycobacterium.</title>
        <authorList>
            <person name="Tortoli E."/>
            <person name="Trovato A."/>
            <person name="Cirillo D.M."/>
        </authorList>
    </citation>
    <scope>NUCLEOTIDE SEQUENCE [LARGE SCALE GENOMIC DNA]</scope>
    <source>
        <strain evidence="2 3">DSM 45057</strain>
    </source>
</reference>
<feature type="domain" description="Amidohydrolase-related" evidence="1">
    <location>
        <begin position="4"/>
        <end position="240"/>
    </location>
</feature>
<dbReference type="GO" id="GO:0016787">
    <property type="term" value="F:hydrolase activity"/>
    <property type="evidence" value="ECO:0007669"/>
    <property type="project" value="UniProtKB-KW"/>
</dbReference>
<dbReference type="OrthoDB" id="5450317at2"/>
<evidence type="ECO:0000259" key="1">
    <source>
        <dbReference type="Pfam" id="PF04909"/>
    </source>
</evidence>
<dbReference type="PANTHER" id="PTHR35563">
    <property type="entry name" value="BARREL METAL-DEPENDENT HYDROLASE, PUTATIVE (AFU_ORTHOLOGUE AFUA_1G16240)-RELATED"/>
    <property type="match status" value="1"/>
</dbReference>
<keyword evidence="2" id="KW-0378">Hydrolase</keyword>
<evidence type="ECO:0000313" key="3">
    <source>
        <dbReference type="Proteomes" id="UP000192284"/>
    </source>
</evidence>
<dbReference type="SUPFAM" id="SSF51556">
    <property type="entry name" value="Metallo-dependent hydrolases"/>
    <property type="match status" value="1"/>
</dbReference>
<dbReference type="Proteomes" id="UP000192284">
    <property type="component" value="Unassembled WGS sequence"/>
</dbReference>
<dbReference type="RefSeq" id="WP_083112413.1">
    <property type="nucleotide sequence ID" value="NZ_JACKTS010000023.1"/>
</dbReference>
<keyword evidence="3" id="KW-1185">Reference proteome</keyword>
<dbReference type="AlphaFoldDB" id="A0A1X0A036"/>
<organism evidence="2 3">
    <name type="scientific">Mycobacterium angelicum</name>
    <dbReference type="NCBI Taxonomy" id="470074"/>
    <lineage>
        <taxon>Bacteria</taxon>
        <taxon>Bacillati</taxon>
        <taxon>Actinomycetota</taxon>
        <taxon>Actinomycetes</taxon>
        <taxon>Mycobacteriales</taxon>
        <taxon>Mycobacteriaceae</taxon>
        <taxon>Mycobacterium</taxon>
    </lineage>
</organism>
<dbReference type="InterPro" id="IPR052358">
    <property type="entry name" value="Aro_Compnd_Degr_Hydrolases"/>
</dbReference>
<protein>
    <submittedName>
        <fullName evidence="2">2-pyrone-4,6-dicarboxylate hydrolase</fullName>
    </submittedName>
</protein>
<dbReference type="InterPro" id="IPR032466">
    <property type="entry name" value="Metal_Hydrolase"/>
</dbReference>
<gene>
    <name evidence="2" type="ORF">BST12_07115</name>
</gene>
<sequence>MSFDAHFHIIDPAHPLVPNEGFVPQPFTVTDYLRQAAPYDITGGAVVSGSFQGFDQGYLVDALRQLGPGWVGVTQLDPATSDEYIVELDRAGVRAVRFTLARGGFLDVDLAMRVHDVAGWHTELYVDAAQLPELAPELSKLPRISVDHLGLSRAGLPHLLDAVDRGLRVKATGFGRLQLDIADALRRVDAVNPHALLFGTDLPGTRAPRAFAMADLDLITDTLGDSALQRLSDNARSWYRPE</sequence>
<dbReference type="Pfam" id="PF04909">
    <property type="entry name" value="Amidohydro_2"/>
    <property type="match status" value="1"/>
</dbReference>
<dbReference type="PANTHER" id="PTHR35563:SF2">
    <property type="entry name" value="BARREL METAL-DEPENDENT HYDROLASE, PUTATIVE (AFU_ORTHOLOGUE AFUA_1G16240)-RELATED"/>
    <property type="match status" value="1"/>
</dbReference>
<comment type="caution">
    <text evidence="2">The sequence shown here is derived from an EMBL/GenBank/DDBJ whole genome shotgun (WGS) entry which is preliminary data.</text>
</comment>
<dbReference type="EMBL" id="MVHE01000007">
    <property type="protein sequence ID" value="ORA23245.1"/>
    <property type="molecule type" value="Genomic_DNA"/>
</dbReference>
<accession>A0A1X0A036</accession>
<proteinExistence type="predicted"/>
<dbReference type="Gene3D" id="3.20.20.140">
    <property type="entry name" value="Metal-dependent hydrolases"/>
    <property type="match status" value="1"/>
</dbReference>